<gene>
    <name evidence="4" type="ORF">MPRG_23870</name>
</gene>
<organism evidence="4 5">
    <name type="scientific">Mycobacterium paragordonae</name>
    <dbReference type="NCBI Taxonomy" id="1389713"/>
    <lineage>
        <taxon>Bacteria</taxon>
        <taxon>Bacillati</taxon>
        <taxon>Actinomycetota</taxon>
        <taxon>Actinomycetes</taxon>
        <taxon>Mycobacteriales</taxon>
        <taxon>Mycobacteriaceae</taxon>
        <taxon>Mycobacterium</taxon>
    </lineage>
</organism>
<dbReference type="Pfam" id="PF10708">
    <property type="entry name" value="DUF2510"/>
    <property type="match status" value="1"/>
</dbReference>
<evidence type="ECO:0000256" key="2">
    <source>
        <dbReference type="SAM" id="Phobius"/>
    </source>
</evidence>
<feature type="region of interest" description="Disordered" evidence="1">
    <location>
        <begin position="1"/>
        <end position="45"/>
    </location>
</feature>
<evidence type="ECO:0000259" key="3">
    <source>
        <dbReference type="Pfam" id="PF10708"/>
    </source>
</evidence>
<feature type="transmembrane region" description="Helical" evidence="2">
    <location>
        <begin position="67"/>
        <end position="85"/>
    </location>
</feature>
<dbReference type="EMBL" id="BLKX01000001">
    <property type="protein sequence ID" value="GFG79111.1"/>
    <property type="molecule type" value="Genomic_DNA"/>
</dbReference>
<proteinExistence type="predicted"/>
<keyword evidence="2" id="KW-0472">Membrane</keyword>
<evidence type="ECO:0000313" key="5">
    <source>
        <dbReference type="Proteomes" id="UP000465240"/>
    </source>
</evidence>
<feature type="domain" description="DUF2510" evidence="3">
    <location>
        <begin position="22"/>
        <end position="50"/>
    </location>
</feature>
<keyword evidence="5" id="KW-1185">Reference proteome</keyword>
<accession>A0ABQ1C498</accession>
<keyword evidence="2" id="KW-0812">Transmembrane</keyword>
<keyword evidence="2" id="KW-1133">Transmembrane helix</keyword>
<protein>
    <recommendedName>
        <fullName evidence="3">DUF2510 domain-containing protein</fullName>
    </recommendedName>
</protein>
<comment type="caution">
    <text evidence="4">The sequence shown here is derived from an EMBL/GenBank/DDBJ whole genome shotgun (WGS) entry which is preliminary data.</text>
</comment>
<sequence>MRIVSEPKQPPQPGEPSRGGTPGWYPDPDGSPRQRFWDGQQWTGYRPPPGGDPFVQFWQRMSSTSKAVIAGVVGIVLLIVVILVIQSEPWHSQRYKDCRAAADREGYRGAQRDSAIKFCVDTGNL</sequence>
<name>A0ABQ1C498_9MYCO</name>
<evidence type="ECO:0000256" key="1">
    <source>
        <dbReference type="SAM" id="MobiDB-lite"/>
    </source>
</evidence>
<dbReference type="InterPro" id="IPR018929">
    <property type="entry name" value="DUF2510"/>
</dbReference>
<reference evidence="4 5" key="1">
    <citation type="journal article" date="2019" name="Emerg. Microbes Infect.">
        <title>Comprehensive subspecies identification of 175 nontuberculous mycobacteria species based on 7547 genomic profiles.</title>
        <authorList>
            <person name="Matsumoto Y."/>
            <person name="Kinjo T."/>
            <person name="Motooka D."/>
            <person name="Nabeya D."/>
            <person name="Jung N."/>
            <person name="Uechi K."/>
            <person name="Horii T."/>
            <person name="Iida T."/>
            <person name="Fujita J."/>
            <person name="Nakamura S."/>
        </authorList>
    </citation>
    <scope>NUCLEOTIDE SEQUENCE [LARGE SCALE GENOMIC DNA]</scope>
    <source>
        <strain evidence="4 5">JCM 18565</strain>
    </source>
</reference>
<evidence type="ECO:0000313" key="4">
    <source>
        <dbReference type="EMBL" id="GFG79111.1"/>
    </source>
</evidence>
<dbReference type="Proteomes" id="UP000465240">
    <property type="component" value="Unassembled WGS sequence"/>
</dbReference>